<protein>
    <submittedName>
        <fullName evidence="2">Uncharacterized protein</fullName>
    </submittedName>
</protein>
<comment type="caution">
    <text evidence="2">The sequence shown here is derived from an EMBL/GenBank/DDBJ whole genome shotgun (WGS) entry which is preliminary data.</text>
</comment>
<sequence>MSQTVDEERNEDKAETESSKRDASVLSNKMYAYGRELCFILALAFTSYAALQKVIPKVTMSPPASPFFDETSLVADFFRGQLGPALSRVVRSDVSFIMFYAPWDAESQLVRQEFDAAAKYYHRELCFGRTPKVVLHAKL</sequence>
<reference evidence="2" key="2">
    <citation type="submission" date="2017-10" db="EMBL/GenBank/DDBJ databases">
        <title>Ladona fulva Genome sequencing and assembly.</title>
        <authorList>
            <person name="Murali S."/>
            <person name="Richards S."/>
            <person name="Bandaranaike D."/>
            <person name="Bellair M."/>
            <person name="Blankenburg K."/>
            <person name="Chao H."/>
            <person name="Dinh H."/>
            <person name="Doddapaneni H."/>
            <person name="Dugan-Rocha S."/>
            <person name="Elkadiri S."/>
            <person name="Gnanaolivu R."/>
            <person name="Hernandez B."/>
            <person name="Skinner E."/>
            <person name="Javaid M."/>
            <person name="Lee S."/>
            <person name="Li M."/>
            <person name="Ming W."/>
            <person name="Munidasa M."/>
            <person name="Muniz J."/>
            <person name="Nguyen L."/>
            <person name="Hughes D."/>
            <person name="Osuji N."/>
            <person name="Pu L.-L."/>
            <person name="Puazo M."/>
            <person name="Qu C."/>
            <person name="Quiroz J."/>
            <person name="Raj R."/>
            <person name="Weissenberger G."/>
            <person name="Xin Y."/>
            <person name="Zou X."/>
            <person name="Han Y."/>
            <person name="Worley K."/>
            <person name="Muzny D."/>
            <person name="Gibbs R."/>
        </authorList>
    </citation>
    <scope>NUCLEOTIDE SEQUENCE</scope>
    <source>
        <strain evidence="2">Sampled in the wild</strain>
    </source>
</reference>
<dbReference type="PANTHER" id="PTHR46497:SF1">
    <property type="entry name" value="THIOREDOXIN DOMAIN-CONTAINING PROTEIN 11"/>
    <property type="match status" value="1"/>
</dbReference>
<feature type="region of interest" description="Disordered" evidence="1">
    <location>
        <begin position="1"/>
        <end position="20"/>
    </location>
</feature>
<dbReference type="PANTHER" id="PTHR46497">
    <property type="entry name" value="THIOREDOXIN DOMAIN-CONTAINING PROTEIN 11"/>
    <property type="match status" value="1"/>
</dbReference>
<accession>A0A8K0KLH0</accession>
<dbReference type="Proteomes" id="UP000792457">
    <property type="component" value="Unassembled WGS sequence"/>
</dbReference>
<keyword evidence="3" id="KW-1185">Reference proteome</keyword>
<dbReference type="InterPro" id="IPR052792">
    <property type="entry name" value="Thioredoxin_dom-contain_11"/>
</dbReference>
<dbReference type="AlphaFoldDB" id="A0A8K0KLH0"/>
<dbReference type="EMBL" id="KZ308978">
    <property type="protein sequence ID" value="KAG8236021.1"/>
    <property type="molecule type" value="Genomic_DNA"/>
</dbReference>
<organism evidence="2 3">
    <name type="scientific">Ladona fulva</name>
    <name type="common">Scarce chaser dragonfly</name>
    <name type="synonym">Libellula fulva</name>
    <dbReference type="NCBI Taxonomy" id="123851"/>
    <lineage>
        <taxon>Eukaryota</taxon>
        <taxon>Metazoa</taxon>
        <taxon>Ecdysozoa</taxon>
        <taxon>Arthropoda</taxon>
        <taxon>Hexapoda</taxon>
        <taxon>Insecta</taxon>
        <taxon>Pterygota</taxon>
        <taxon>Palaeoptera</taxon>
        <taxon>Odonata</taxon>
        <taxon>Epiprocta</taxon>
        <taxon>Anisoptera</taxon>
        <taxon>Libelluloidea</taxon>
        <taxon>Libellulidae</taxon>
        <taxon>Ladona</taxon>
    </lineage>
</organism>
<name>A0A8K0KLH0_LADFU</name>
<evidence type="ECO:0000313" key="2">
    <source>
        <dbReference type="EMBL" id="KAG8236021.1"/>
    </source>
</evidence>
<proteinExistence type="predicted"/>
<evidence type="ECO:0000256" key="1">
    <source>
        <dbReference type="SAM" id="MobiDB-lite"/>
    </source>
</evidence>
<reference evidence="2" key="1">
    <citation type="submission" date="2013-04" db="EMBL/GenBank/DDBJ databases">
        <authorList>
            <person name="Qu J."/>
            <person name="Murali S.C."/>
            <person name="Bandaranaike D."/>
            <person name="Bellair M."/>
            <person name="Blankenburg K."/>
            <person name="Chao H."/>
            <person name="Dinh H."/>
            <person name="Doddapaneni H."/>
            <person name="Downs B."/>
            <person name="Dugan-Rocha S."/>
            <person name="Elkadiri S."/>
            <person name="Gnanaolivu R.D."/>
            <person name="Hernandez B."/>
            <person name="Javaid M."/>
            <person name="Jayaseelan J.C."/>
            <person name="Lee S."/>
            <person name="Li M."/>
            <person name="Ming W."/>
            <person name="Munidasa M."/>
            <person name="Muniz J."/>
            <person name="Nguyen L."/>
            <person name="Ongeri F."/>
            <person name="Osuji N."/>
            <person name="Pu L.-L."/>
            <person name="Puazo M."/>
            <person name="Qu C."/>
            <person name="Quiroz J."/>
            <person name="Raj R."/>
            <person name="Weissenberger G."/>
            <person name="Xin Y."/>
            <person name="Zou X."/>
            <person name="Han Y."/>
            <person name="Richards S."/>
            <person name="Worley K."/>
            <person name="Muzny D."/>
            <person name="Gibbs R."/>
        </authorList>
    </citation>
    <scope>NUCLEOTIDE SEQUENCE</scope>
    <source>
        <strain evidence="2">Sampled in the wild</strain>
    </source>
</reference>
<dbReference type="OrthoDB" id="1910803at2759"/>
<gene>
    <name evidence="2" type="ORF">J437_LFUL015972</name>
</gene>
<evidence type="ECO:0000313" key="3">
    <source>
        <dbReference type="Proteomes" id="UP000792457"/>
    </source>
</evidence>